<dbReference type="AlphaFoldDB" id="A0A2V1IPL3"/>
<gene>
    <name evidence="1" type="ORF">C5O23_08855</name>
</gene>
<sequence>MGILKDVIRSVIEKDAKERGLDIQFLDTPTRVIKTAAQAKYDDVRRAEPGYVQGVHRARKEATPSICRSCKHSMRYGSGIYCSWTGKTLHNKKSKCNNYVEKGGTNG</sequence>
<organism evidence="1 2">
    <name type="scientific">Duncaniella muris</name>
    <dbReference type="NCBI Taxonomy" id="2094150"/>
    <lineage>
        <taxon>Bacteria</taxon>
        <taxon>Pseudomonadati</taxon>
        <taxon>Bacteroidota</taxon>
        <taxon>Bacteroidia</taxon>
        <taxon>Bacteroidales</taxon>
        <taxon>Muribaculaceae</taxon>
        <taxon>Duncaniella</taxon>
    </lineage>
</organism>
<accession>A0A2V1IPL3</accession>
<proteinExistence type="predicted"/>
<keyword evidence="2" id="KW-1185">Reference proteome</keyword>
<name>A0A2V1IPL3_9BACT</name>
<dbReference type="Proteomes" id="UP000244905">
    <property type="component" value="Unassembled WGS sequence"/>
</dbReference>
<dbReference type="EMBL" id="PUEC01000019">
    <property type="protein sequence ID" value="PWB01651.1"/>
    <property type="molecule type" value="Genomic_DNA"/>
</dbReference>
<reference evidence="2" key="1">
    <citation type="submission" date="2018-02" db="EMBL/GenBank/DDBJ databases">
        <authorList>
            <person name="Clavel T."/>
            <person name="Strowig T."/>
        </authorList>
    </citation>
    <scope>NUCLEOTIDE SEQUENCE [LARGE SCALE GENOMIC DNA]</scope>
    <source>
        <strain evidence="2">DSM 103720</strain>
    </source>
</reference>
<evidence type="ECO:0000313" key="2">
    <source>
        <dbReference type="Proteomes" id="UP000244905"/>
    </source>
</evidence>
<evidence type="ECO:0000313" key="1">
    <source>
        <dbReference type="EMBL" id="PWB01651.1"/>
    </source>
</evidence>
<comment type="caution">
    <text evidence="1">The sequence shown here is derived from an EMBL/GenBank/DDBJ whole genome shotgun (WGS) entry which is preliminary data.</text>
</comment>
<dbReference type="GeneID" id="82526448"/>
<dbReference type="RefSeq" id="WP_107032585.1">
    <property type="nucleotide sequence ID" value="NZ_PUEC01000019.1"/>
</dbReference>
<protein>
    <submittedName>
        <fullName evidence="1">Uncharacterized protein</fullName>
    </submittedName>
</protein>